<keyword evidence="2" id="KW-1185">Reference proteome</keyword>
<comment type="caution">
    <text evidence="1">The sequence shown here is derived from an EMBL/GenBank/DDBJ whole genome shotgun (WGS) entry which is preliminary data.</text>
</comment>
<gene>
    <name evidence="1" type="ORF">CKO40_21790</name>
</gene>
<sequence length="72" mass="7780">MALVWMSTAQAADCGTGEGPVKWDSFRSQGMGISVDYPVGAAFTEPRINSIQIACEARLQSAADDPDRLVYR</sequence>
<protein>
    <submittedName>
        <fullName evidence="1">Uncharacterized protein</fullName>
    </submittedName>
</protein>
<name>A0AAJ0XCR2_9GAMM</name>
<proteinExistence type="predicted"/>
<organism evidence="1 2">
    <name type="scientific">Halochromatium glycolicum</name>
    <dbReference type="NCBI Taxonomy" id="85075"/>
    <lineage>
        <taxon>Bacteria</taxon>
        <taxon>Pseudomonadati</taxon>
        <taxon>Pseudomonadota</taxon>
        <taxon>Gammaproteobacteria</taxon>
        <taxon>Chromatiales</taxon>
        <taxon>Chromatiaceae</taxon>
        <taxon>Halochromatium</taxon>
    </lineage>
</organism>
<evidence type="ECO:0000313" key="1">
    <source>
        <dbReference type="EMBL" id="MBK1707092.1"/>
    </source>
</evidence>
<evidence type="ECO:0000313" key="2">
    <source>
        <dbReference type="Proteomes" id="UP001296776"/>
    </source>
</evidence>
<reference evidence="1" key="2">
    <citation type="journal article" date="2020" name="Microorganisms">
        <title>Osmotic Adaptation and Compatible Solute Biosynthesis of Phototrophic Bacteria as Revealed from Genome Analyses.</title>
        <authorList>
            <person name="Imhoff J.F."/>
            <person name="Rahn T."/>
            <person name="Kunzel S."/>
            <person name="Keller A."/>
            <person name="Neulinger S.C."/>
        </authorList>
    </citation>
    <scope>NUCLEOTIDE SEQUENCE</scope>
    <source>
        <strain evidence="1">DSM 11080</strain>
    </source>
</reference>
<reference evidence="1" key="1">
    <citation type="submission" date="2017-08" db="EMBL/GenBank/DDBJ databases">
        <authorList>
            <person name="Imhoff J.F."/>
            <person name="Rahn T."/>
            <person name="Kuenzel S."/>
            <person name="Neulinger S.C."/>
        </authorList>
    </citation>
    <scope>NUCLEOTIDE SEQUENCE</scope>
    <source>
        <strain evidence="1">DSM 11080</strain>
    </source>
</reference>
<dbReference type="Proteomes" id="UP001296776">
    <property type="component" value="Unassembled WGS sequence"/>
</dbReference>
<dbReference type="AlphaFoldDB" id="A0AAJ0XCR2"/>
<dbReference type="EMBL" id="NRSJ01000063">
    <property type="protein sequence ID" value="MBK1707092.1"/>
    <property type="molecule type" value="Genomic_DNA"/>
</dbReference>
<accession>A0AAJ0XCR2</accession>